<organism evidence="1 2">
    <name type="scientific">Armillaria ostoyae</name>
    <name type="common">Armillaria root rot fungus</name>
    <dbReference type="NCBI Taxonomy" id="47428"/>
    <lineage>
        <taxon>Eukaryota</taxon>
        <taxon>Fungi</taxon>
        <taxon>Dikarya</taxon>
        <taxon>Basidiomycota</taxon>
        <taxon>Agaricomycotina</taxon>
        <taxon>Agaricomycetes</taxon>
        <taxon>Agaricomycetidae</taxon>
        <taxon>Agaricales</taxon>
        <taxon>Marasmiineae</taxon>
        <taxon>Physalacriaceae</taxon>
        <taxon>Armillaria</taxon>
    </lineage>
</organism>
<accession>A0A284RDB6</accession>
<name>A0A284RDB6_ARMOS</name>
<proteinExistence type="predicted"/>
<dbReference type="STRING" id="47428.A0A284RDB6"/>
<dbReference type="OrthoDB" id="6776860at2759"/>
<dbReference type="EMBL" id="FUEG01000007">
    <property type="protein sequence ID" value="SJL06725.1"/>
    <property type="molecule type" value="Genomic_DNA"/>
</dbReference>
<dbReference type="AlphaFoldDB" id="A0A284RDB6"/>
<dbReference type="Proteomes" id="UP000219338">
    <property type="component" value="Unassembled WGS sequence"/>
</dbReference>
<protein>
    <submittedName>
        <fullName evidence="1">Uncharacterized protein</fullName>
    </submittedName>
</protein>
<reference evidence="2" key="1">
    <citation type="journal article" date="2017" name="Nat. Ecol. Evol.">
        <title>Genome expansion and lineage-specific genetic innovations in the forest pathogenic fungi Armillaria.</title>
        <authorList>
            <person name="Sipos G."/>
            <person name="Prasanna A.N."/>
            <person name="Walter M.C."/>
            <person name="O'Connor E."/>
            <person name="Balint B."/>
            <person name="Krizsan K."/>
            <person name="Kiss B."/>
            <person name="Hess J."/>
            <person name="Varga T."/>
            <person name="Slot J."/>
            <person name="Riley R."/>
            <person name="Boka B."/>
            <person name="Rigling D."/>
            <person name="Barry K."/>
            <person name="Lee J."/>
            <person name="Mihaltcheva S."/>
            <person name="LaButti K."/>
            <person name="Lipzen A."/>
            <person name="Waldron R."/>
            <person name="Moloney N.M."/>
            <person name="Sperisen C."/>
            <person name="Kredics L."/>
            <person name="Vagvoelgyi C."/>
            <person name="Patrignani A."/>
            <person name="Fitzpatrick D."/>
            <person name="Nagy I."/>
            <person name="Doyle S."/>
            <person name="Anderson J.B."/>
            <person name="Grigoriev I.V."/>
            <person name="Gueldener U."/>
            <person name="Muensterkoetter M."/>
            <person name="Nagy L.G."/>
        </authorList>
    </citation>
    <scope>NUCLEOTIDE SEQUENCE [LARGE SCALE GENOMIC DNA]</scope>
    <source>
        <strain evidence="2">C18/9</strain>
    </source>
</reference>
<keyword evidence="2" id="KW-1185">Reference proteome</keyword>
<evidence type="ECO:0000313" key="1">
    <source>
        <dbReference type="EMBL" id="SJL06725.1"/>
    </source>
</evidence>
<evidence type="ECO:0000313" key="2">
    <source>
        <dbReference type="Proteomes" id="UP000219338"/>
    </source>
</evidence>
<sequence>MSNEPRYVKKGEVLASILKVSDAFEIPHMEDRWDSLQTHTTALAMFINSQLAENETREDNWEDTEEEMVGPKTAEMLDPEVYSSDNLKKYLDVGDLPPHLEEKAWEMLN</sequence>
<gene>
    <name evidence="1" type="ORF">ARMOST_10067</name>
</gene>